<dbReference type="OrthoDB" id="9800374at2"/>
<dbReference type="Gene3D" id="1.10.10.10">
    <property type="entry name" value="Winged helix-like DNA-binding domain superfamily/Winged helix DNA-binding domain"/>
    <property type="match status" value="1"/>
</dbReference>
<comment type="similarity">
    <text evidence="4">Belongs to the GbsR family.</text>
</comment>
<evidence type="ECO:0000256" key="3">
    <source>
        <dbReference type="ARBA" id="ARBA00023163"/>
    </source>
</evidence>
<dbReference type="PIRSF" id="PIRSF006707">
    <property type="entry name" value="MJ1563"/>
    <property type="match status" value="1"/>
</dbReference>
<proteinExistence type="inferred from homology"/>
<reference evidence="5 6" key="1">
    <citation type="submission" date="2018-12" db="EMBL/GenBank/DDBJ databases">
        <authorList>
            <person name="Sun L."/>
            <person name="Chen Z."/>
        </authorList>
    </citation>
    <scope>NUCLEOTIDE SEQUENCE [LARGE SCALE GENOMIC DNA]</scope>
    <source>
        <strain evidence="5 6">3-5-3</strain>
    </source>
</reference>
<evidence type="ECO:0000313" key="6">
    <source>
        <dbReference type="Proteomes" id="UP000272464"/>
    </source>
</evidence>
<gene>
    <name evidence="5" type="ORF">EJP77_17370</name>
</gene>
<keyword evidence="1 4" id="KW-0805">Transcription regulation</keyword>
<dbReference type="PANTHER" id="PTHR38465">
    <property type="entry name" value="HTH-TYPE TRANSCRIPTIONAL REGULATOR MJ1563-RELATED"/>
    <property type="match status" value="1"/>
</dbReference>
<dbReference type="PANTHER" id="PTHR38465:SF1">
    <property type="entry name" value="HTH-TYPE TRANSCRIPTIONAL REGULATOR MJ1563-RELATED"/>
    <property type="match status" value="1"/>
</dbReference>
<keyword evidence="6" id="KW-1185">Reference proteome</keyword>
<dbReference type="SUPFAM" id="SSF46785">
    <property type="entry name" value="Winged helix' DNA-binding domain"/>
    <property type="match status" value="1"/>
</dbReference>
<evidence type="ECO:0000313" key="5">
    <source>
        <dbReference type="EMBL" id="RUT28489.1"/>
    </source>
</evidence>
<dbReference type="InterPro" id="IPR026282">
    <property type="entry name" value="MJ1563"/>
</dbReference>
<dbReference type="EMBL" id="RZNX01000010">
    <property type="protein sequence ID" value="RUT28489.1"/>
    <property type="molecule type" value="Genomic_DNA"/>
</dbReference>
<protein>
    <recommendedName>
        <fullName evidence="4">HTH-type transcriptional regulator</fullName>
    </recommendedName>
</protein>
<accession>A0A433X354</accession>
<organism evidence="5 6">
    <name type="scientific">Paenibacillus zeisoli</name>
    <dbReference type="NCBI Taxonomy" id="2496267"/>
    <lineage>
        <taxon>Bacteria</taxon>
        <taxon>Bacillati</taxon>
        <taxon>Bacillota</taxon>
        <taxon>Bacilli</taxon>
        <taxon>Bacillales</taxon>
        <taxon>Paenibacillaceae</taxon>
        <taxon>Paenibacillus</taxon>
    </lineage>
</organism>
<dbReference type="InterPro" id="IPR036388">
    <property type="entry name" value="WH-like_DNA-bd_sf"/>
</dbReference>
<dbReference type="AlphaFoldDB" id="A0A433X354"/>
<keyword evidence="2 4" id="KW-0238">DNA-binding</keyword>
<sequence>MREDEPKYKEWIELRNRVIGAISVTMDLYGVTPSAGALYGTMFFEDEPMTLEEMKDKMGMSKSNMSYAARSLLDSRMIEKLDTKRDRKDLYRAQSDFYVTFRNFFSTKLQRERDVMMETIEQVLPDLKELILHPDTPEDIRQNALKDLHKLYHSVEFYSWMQQFIDMLQDGHLFEQTKDIVKREVSSDLDRE</sequence>
<name>A0A433X354_9BACL</name>
<evidence type="ECO:0000256" key="1">
    <source>
        <dbReference type="ARBA" id="ARBA00023015"/>
    </source>
</evidence>
<dbReference type="InterPro" id="IPR036390">
    <property type="entry name" value="WH_DNA-bd_sf"/>
</dbReference>
<evidence type="ECO:0000256" key="4">
    <source>
        <dbReference type="PIRNR" id="PIRNR006707"/>
    </source>
</evidence>
<dbReference type="InterPro" id="IPR052362">
    <property type="entry name" value="HTH-GbsR_regulator"/>
</dbReference>
<dbReference type="Proteomes" id="UP000272464">
    <property type="component" value="Unassembled WGS sequence"/>
</dbReference>
<evidence type="ECO:0000256" key="2">
    <source>
        <dbReference type="ARBA" id="ARBA00023125"/>
    </source>
</evidence>
<comment type="caution">
    <text evidence="5">The sequence shown here is derived from an EMBL/GenBank/DDBJ whole genome shotgun (WGS) entry which is preliminary data.</text>
</comment>
<dbReference type="GO" id="GO:0003677">
    <property type="term" value="F:DNA binding"/>
    <property type="evidence" value="ECO:0007669"/>
    <property type="project" value="UniProtKB-UniRule"/>
</dbReference>
<keyword evidence="3 4" id="KW-0804">Transcription</keyword>